<accession>A0A4R3Z3M1</accession>
<sequence length="195" mass="23294">MKELQMPIIYDQQQRIGYGGNQDWFHDEWAQKAGCASVLASNLYAFYQQQEKYNKDEFLGVMEEMFNLMTPGNMGYPFLYKFARTFIARMKQDNCYLKPVYQKKSKNYKHALDFVLKSIDEGHPVGMLILHHRAKELEEDNWHWICLSGYIESESHYRIVFSDCGMRREIDSRILFDTHHHNVFKMVRMQNDPTK</sequence>
<evidence type="ECO:0000313" key="1">
    <source>
        <dbReference type="EMBL" id="TCV99635.1"/>
    </source>
</evidence>
<dbReference type="GeneID" id="98915271"/>
<dbReference type="RefSeq" id="WP_066448704.1">
    <property type="nucleotide sequence ID" value="NZ_JADMQS010000034.1"/>
</dbReference>
<name>A0A4R3Z3M1_9FIRM</name>
<gene>
    <name evidence="1" type="ORF">EDD60_10876</name>
</gene>
<protein>
    <recommendedName>
        <fullName evidence="3">Peptidase C39-like domain-containing protein</fullName>
    </recommendedName>
</protein>
<reference evidence="1 2" key="1">
    <citation type="submission" date="2019-03" db="EMBL/GenBank/DDBJ databases">
        <title>Genomic Encyclopedia of Type Strains, Phase IV (KMG-IV): sequencing the most valuable type-strain genomes for metagenomic binning, comparative biology and taxonomic classification.</title>
        <authorList>
            <person name="Goeker M."/>
        </authorList>
    </citation>
    <scope>NUCLEOTIDE SEQUENCE [LARGE SCALE GENOMIC DNA]</scope>
    <source>
        <strain evidence="1 2">DSM 29487</strain>
    </source>
</reference>
<keyword evidence="2" id="KW-1185">Reference proteome</keyword>
<dbReference type="EMBL" id="SMCQ01000008">
    <property type="protein sequence ID" value="TCV99635.1"/>
    <property type="molecule type" value="Genomic_DNA"/>
</dbReference>
<organism evidence="1 2">
    <name type="scientific">Longibaculum muris</name>
    <dbReference type="NCBI Taxonomy" id="1796628"/>
    <lineage>
        <taxon>Bacteria</taxon>
        <taxon>Bacillati</taxon>
        <taxon>Bacillota</taxon>
        <taxon>Erysipelotrichia</taxon>
        <taxon>Erysipelotrichales</taxon>
        <taxon>Coprobacillaceae</taxon>
        <taxon>Longibaculum</taxon>
    </lineage>
</organism>
<proteinExistence type="predicted"/>
<comment type="caution">
    <text evidence="1">The sequence shown here is derived from an EMBL/GenBank/DDBJ whole genome shotgun (WGS) entry which is preliminary data.</text>
</comment>
<evidence type="ECO:0000313" key="2">
    <source>
        <dbReference type="Proteomes" id="UP000295515"/>
    </source>
</evidence>
<dbReference type="Proteomes" id="UP000295515">
    <property type="component" value="Unassembled WGS sequence"/>
</dbReference>
<evidence type="ECO:0008006" key="3">
    <source>
        <dbReference type="Google" id="ProtNLM"/>
    </source>
</evidence>
<dbReference type="AlphaFoldDB" id="A0A4R3Z3M1"/>